<feature type="signal peptide" evidence="1">
    <location>
        <begin position="1"/>
        <end position="22"/>
    </location>
</feature>
<dbReference type="AlphaFoldDB" id="A0A2P8GF29"/>
<gene>
    <name evidence="2" type="ORF">CLV60_102312</name>
</gene>
<evidence type="ECO:0000313" key="3">
    <source>
        <dbReference type="Proteomes" id="UP000241964"/>
    </source>
</evidence>
<proteinExistence type="predicted"/>
<comment type="caution">
    <text evidence="2">The sequence shown here is derived from an EMBL/GenBank/DDBJ whole genome shotgun (WGS) entry which is preliminary data.</text>
</comment>
<dbReference type="OrthoDB" id="938753at2"/>
<organism evidence="2 3">
    <name type="scientific">Dyadobacter jiangsuensis</name>
    <dbReference type="NCBI Taxonomy" id="1591085"/>
    <lineage>
        <taxon>Bacteria</taxon>
        <taxon>Pseudomonadati</taxon>
        <taxon>Bacteroidota</taxon>
        <taxon>Cytophagia</taxon>
        <taxon>Cytophagales</taxon>
        <taxon>Spirosomataceae</taxon>
        <taxon>Dyadobacter</taxon>
    </lineage>
</organism>
<keyword evidence="1" id="KW-0732">Signal</keyword>
<dbReference type="EMBL" id="PYAS01000002">
    <property type="protein sequence ID" value="PSL32594.1"/>
    <property type="molecule type" value="Genomic_DNA"/>
</dbReference>
<reference evidence="2 3" key="1">
    <citation type="submission" date="2018-03" db="EMBL/GenBank/DDBJ databases">
        <title>Genomic Encyclopedia of Archaeal and Bacterial Type Strains, Phase II (KMG-II): from individual species to whole genera.</title>
        <authorList>
            <person name="Goeker M."/>
        </authorList>
    </citation>
    <scope>NUCLEOTIDE SEQUENCE [LARGE SCALE GENOMIC DNA]</scope>
    <source>
        <strain evidence="2 3">DSM 29057</strain>
    </source>
</reference>
<keyword evidence="3" id="KW-1185">Reference proteome</keyword>
<protein>
    <submittedName>
        <fullName evidence="2">Uncharacterized protein</fullName>
    </submittedName>
</protein>
<name>A0A2P8GF29_9BACT</name>
<accession>A0A2P8GF29</accession>
<dbReference type="Proteomes" id="UP000241964">
    <property type="component" value="Unassembled WGS sequence"/>
</dbReference>
<feature type="chain" id="PRO_5015185035" evidence="1">
    <location>
        <begin position="23"/>
        <end position="341"/>
    </location>
</feature>
<dbReference type="RefSeq" id="WP_146151521.1">
    <property type="nucleotide sequence ID" value="NZ_PYAS01000002.1"/>
</dbReference>
<evidence type="ECO:0000256" key="1">
    <source>
        <dbReference type="SAM" id="SignalP"/>
    </source>
</evidence>
<evidence type="ECO:0000313" key="2">
    <source>
        <dbReference type="EMBL" id="PSL32594.1"/>
    </source>
</evidence>
<sequence>MKPLSKIFLAIAFLCSVNIAFGQEISDVRWVSRDTTVGTVQVVAYWKKGEKKKYRAYKLDKQYKGDSLTSEKKIMDCIAEFTVTDSTADSYDLTFKIVENKLVSTAAGDLNIAQLNIRDEDLTLHYTTDANGTFKSFKNRAEVEGKLEALMNVIRQKQKATFKANNEAEQKVFTTVLDMTANGKILFSRMYETFLAQFHGVHGYRTGINDTLNFQEAIPHPLMKKPIQFDCYLYVAALDTMGIAQFDAEKFGNMEQFAKDYTAFLKKTREDSGLQADKKMEDQMANLNMEMDTYSTILMDLDSGWPTYLKLTRSTVAKGAKEEETITKYEIWELDNDLEDR</sequence>